<dbReference type="PANTHER" id="PTHR35792">
    <property type="entry name" value="GENERAL STRESS PROTEIN"/>
    <property type="match status" value="1"/>
</dbReference>
<gene>
    <name evidence="2" type="ORF">ACFQ4A_04785</name>
</gene>
<dbReference type="RefSeq" id="WP_382398113.1">
    <property type="nucleotide sequence ID" value="NZ_JBHTNH010000005.1"/>
</dbReference>
<proteinExistence type="predicted"/>
<keyword evidence="1" id="KW-0472">Membrane</keyword>
<comment type="caution">
    <text evidence="2">The sequence shown here is derived from an EMBL/GenBank/DDBJ whole genome shotgun (WGS) entry which is preliminary data.</text>
</comment>
<evidence type="ECO:0000313" key="3">
    <source>
        <dbReference type="Proteomes" id="UP001597178"/>
    </source>
</evidence>
<protein>
    <submittedName>
        <fullName evidence="2">YtxH domain-containing protein</fullName>
    </submittedName>
</protein>
<keyword evidence="3" id="KW-1185">Reference proteome</keyword>
<dbReference type="EMBL" id="JBHTNH010000005">
    <property type="protein sequence ID" value="MFD1360984.1"/>
    <property type="molecule type" value="Genomic_DNA"/>
</dbReference>
<dbReference type="PANTHER" id="PTHR35792:SF3">
    <property type="entry name" value="IG HYPOTHETICAL 17707"/>
    <property type="match status" value="1"/>
</dbReference>
<evidence type="ECO:0000256" key="1">
    <source>
        <dbReference type="SAM" id="Phobius"/>
    </source>
</evidence>
<feature type="transmembrane region" description="Helical" evidence="1">
    <location>
        <begin position="49"/>
        <end position="68"/>
    </location>
</feature>
<organism evidence="2 3">
    <name type="scientific">Lentibacillus salinarum</name>
    <dbReference type="NCBI Taxonomy" id="446820"/>
    <lineage>
        <taxon>Bacteria</taxon>
        <taxon>Bacillati</taxon>
        <taxon>Bacillota</taxon>
        <taxon>Bacilli</taxon>
        <taxon>Bacillales</taxon>
        <taxon>Bacillaceae</taxon>
        <taxon>Lentibacillus</taxon>
    </lineage>
</organism>
<name>A0ABW3ZRV1_9BACI</name>
<dbReference type="InterPro" id="IPR052928">
    <property type="entry name" value="Desiccation-related_membrane"/>
</dbReference>
<keyword evidence="1" id="KW-0812">Transmembrane</keyword>
<evidence type="ECO:0000313" key="2">
    <source>
        <dbReference type="EMBL" id="MFD1360984.1"/>
    </source>
</evidence>
<dbReference type="Pfam" id="PF12732">
    <property type="entry name" value="YtxH"/>
    <property type="match status" value="1"/>
</dbReference>
<sequence length="160" mass="18073">MTFTEQVFADDKLETGKVKRHSVGCHGLLKEIYGIFERSVQHMARGKSFFLGILAGSTIGAAAALLSTPESGRSLRSRAKEQRIELKDLFKKLTDNGLQLKNQLTETSKEGAVLAKELTLEMKNSVEEWKKTVEPHQENIHEYLEQIESSLKDLEDKVRN</sequence>
<keyword evidence="1" id="KW-1133">Transmembrane helix</keyword>
<reference evidence="3" key="1">
    <citation type="journal article" date="2019" name="Int. J. Syst. Evol. Microbiol.">
        <title>The Global Catalogue of Microorganisms (GCM) 10K type strain sequencing project: providing services to taxonomists for standard genome sequencing and annotation.</title>
        <authorList>
            <consortium name="The Broad Institute Genomics Platform"/>
            <consortium name="The Broad Institute Genome Sequencing Center for Infectious Disease"/>
            <person name="Wu L."/>
            <person name="Ma J."/>
        </authorList>
    </citation>
    <scope>NUCLEOTIDE SEQUENCE [LARGE SCALE GENOMIC DNA]</scope>
    <source>
        <strain evidence="3">CCUG 54822</strain>
    </source>
</reference>
<dbReference type="Proteomes" id="UP001597178">
    <property type="component" value="Unassembled WGS sequence"/>
</dbReference>
<dbReference type="InterPro" id="IPR024623">
    <property type="entry name" value="YtxH"/>
</dbReference>
<accession>A0ABW3ZRV1</accession>